<evidence type="ECO:0008006" key="4">
    <source>
        <dbReference type="Google" id="ProtNLM"/>
    </source>
</evidence>
<evidence type="ECO:0000256" key="1">
    <source>
        <dbReference type="SAM" id="Phobius"/>
    </source>
</evidence>
<dbReference type="AlphaFoldDB" id="A0A840BXC0"/>
<proteinExistence type="predicted"/>
<protein>
    <recommendedName>
        <fullName evidence="4">RDD domain-containing protein</fullName>
    </recommendedName>
</protein>
<feature type="transmembrane region" description="Helical" evidence="1">
    <location>
        <begin position="12"/>
        <end position="35"/>
    </location>
</feature>
<dbReference type="Proteomes" id="UP000577362">
    <property type="component" value="Unassembled WGS sequence"/>
</dbReference>
<keyword evidence="3" id="KW-1185">Reference proteome</keyword>
<evidence type="ECO:0000313" key="3">
    <source>
        <dbReference type="Proteomes" id="UP000577362"/>
    </source>
</evidence>
<name>A0A840BXC0_9HYPH</name>
<keyword evidence="1" id="KW-0472">Membrane</keyword>
<keyword evidence="1" id="KW-1133">Transmembrane helix</keyword>
<organism evidence="2 3">
    <name type="scientific">Chelatococcus caeni</name>
    <dbReference type="NCBI Taxonomy" id="1348468"/>
    <lineage>
        <taxon>Bacteria</taxon>
        <taxon>Pseudomonadati</taxon>
        <taxon>Pseudomonadota</taxon>
        <taxon>Alphaproteobacteria</taxon>
        <taxon>Hyphomicrobiales</taxon>
        <taxon>Chelatococcaceae</taxon>
        <taxon>Chelatococcus</taxon>
    </lineage>
</organism>
<evidence type="ECO:0000313" key="2">
    <source>
        <dbReference type="EMBL" id="MBB4015416.1"/>
    </source>
</evidence>
<accession>A0A840BXC0</accession>
<dbReference type="RefSeq" id="WP_183315575.1">
    <property type="nucleotide sequence ID" value="NZ_JACIEN010000001.1"/>
</dbReference>
<reference evidence="2 3" key="1">
    <citation type="submission" date="2020-08" db="EMBL/GenBank/DDBJ databases">
        <title>Genomic Encyclopedia of Type Strains, Phase IV (KMG-IV): sequencing the most valuable type-strain genomes for metagenomic binning, comparative biology and taxonomic classification.</title>
        <authorList>
            <person name="Goeker M."/>
        </authorList>
    </citation>
    <scope>NUCLEOTIDE SEQUENCE [LARGE SCALE GENOMIC DNA]</scope>
    <source>
        <strain evidence="2 3">DSM 103737</strain>
    </source>
</reference>
<sequence length="89" mass="9904">MNEQASGLPYWRCVFSFLLDFLTAFFGLGIAVALFSGRGVETEGASFNFNLSGLSAVVFFLLFFGYFIIFNRFLGGTIWRRILGVGPRA</sequence>
<keyword evidence="1" id="KW-0812">Transmembrane</keyword>
<comment type="caution">
    <text evidence="2">The sequence shown here is derived from an EMBL/GenBank/DDBJ whole genome shotgun (WGS) entry which is preliminary data.</text>
</comment>
<feature type="transmembrane region" description="Helical" evidence="1">
    <location>
        <begin position="47"/>
        <end position="70"/>
    </location>
</feature>
<gene>
    <name evidence="2" type="ORF">GGR16_000422</name>
</gene>
<dbReference type="EMBL" id="JACIEN010000001">
    <property type="protein sequence ID" value="MBB4015416.1"/>
    <property type="molecule type" value="Genomic_DNA"/>
</dbReference>